<reference evidence="7 8" key="1">
    <citation type="submission" date="2023-06" db="EMBL/GenBank/DDBJ databases">
        <title>Paenibacillus polygonum sp. nov., an endophytic bacterium, isolated from Polygonum lapathifolium L. in Nanji Wetland National Nature Reserve, South of Poyang Lake, Jiangxi Province, China.</title>
        <authorList>
            <person name="Yu Z."/>
        </authorList>
    </citation>
    <scope>NUCLEOTIDE SEQUENCE [LARGE SCALE GENOMIC DNA]</scope>
    <source>
        <strain evidence="7 8">C31</strain>
    </source>
</reference>
<dbReference type="Proteomes" id="UP001236415">
    <property type="component" value="Chromosome"/>
</dbReference>
<comment type="similarity">
    <text evidence="1 4">Belongs to the bacterial solute-binding protein 3 family.</text>
</comment>
<keyword evidence="3" id="KW-0732">Signal</keyword>
<evidence type="ECO:0000259" key="5">
    <source>
        <dbReference type="SMART" id="SM00062"/>
    </source>
</evidence>
<dbReference type="PROSITE" id="PS01039">
    <property type="entry name" value="SBP_BACTERIAL_3"/>
    <property type="match status" value="1"/>
</dbReference>
<name>A0ABY8X729_9BACL</name>
<keyword evidence="2" id="KW-0813">Transport</keyword>
<dbReference type="SMART" id="SM00062">
    <property type="entry name" value="PBPb"/>
    <property type="match status" value="1"/>
</dbReference>
<dbReference type="InterPro" id="IPR051455">
    <property type="entry name" value="Bact_solute-bind_prot3"/>
</dbReference>
<evidence type="ECO:0000313" key="7">
    <source>
        <dbReference type="EMBL" id="WIV21351.1"/>
    </source>
</evidence>
<accession>A0ABY8X729</accession>
<sequence length="261" mass="28851">MFLLSFTILLSGCNNSDLSDETIDPAEVYDTVAVIKERGKVIAGVRFDTRLFGLKDSKSGKVEGLDIDIARKLAKKILGDETKVELKEVTSSTQIPLLKDEQIDVIIAAMSVTEDRKKEVDFSDVYFYAGQSLLVPKGSPITGLDSLSSNTRVIAVKGSTSVKSIKDKAPEAKVAEYDDYQKAFTALQSEEGDVLTADNSILLGMMREDANYEMVGGLFTNESYSIAIHKGDQKMVDTVNEMLKELKESGEYTKLYEKWIE</sequence>
<dbReference type="PANTHER" id="PTHR30085">
    <property type="entry name" value="AMINO ACID ABC TRANSPORTER PERMEASE"/>
    <property type="match status" value="1"/>
</dbReference>
<keyword evidence="8" id="KW-1185">Reference proteome</keyword>
<gene>
    <name evidence="7" type="ORF">QPK24_01735</name>
</gene>
<dbReference type="RefSeq" id="WP_285749014.1">
    <property type="nucleotide sequence ID" value="NZ_CP127162.1"/>
</dbReference>
<organism evidence="7 8">
    <name type="scientific">Paenibacillus polygoni</name>
    <dbReference type="NCBI Taxonomy" id="3050112"/>
    <lineage>
        <taxon>Bacteria</taxon>
        <taxon>Bacillati</taxon>
        <taxon>Bacillota</taxon>
        <taxon>Bacilli</taxon>
        <taxon>Bacillales</taxon>
        <taxon>Paenibacillaceae</taxon>
        <taxon>Paenibacillus</taxon>
    </lineage>
</organism>
<dbReference type="InterPro" id="IPR001638">
    <property type="entry name" value="Solute-binding_3/MltF_N"/>
</dbReference>
<dbReference type="EMBL" id="CP127162">
    <property type="protein sequence ID" value="WIV21351.1"/>
    <property type="molecule type" value="Genomic_DNA"/>
</dbReference>
<feature type="domain" description="Solute-binding protein family 3/N-terminal" evidence="5">
    <location>
        <begin position="40"/>
        <end position="261"/>
    </location>
</feature>
<dbReference type="Pfam" id="PF00497">
    <property type="entry name" value="SBP_bac_3"/>
    <property type="match status" value="1"/>
</dbReference>
<dbReference type="PANTHER" id="PTHR30085:SF6">
    <property type="entry name" value="ABC TRANSPORTER GLUTAMINE-BINDING PROTEIN GLNH"/>
    <property type="match status" value="1"/>
</dbReference>
<evidence type="ECO:0000256" key="1">
    <source>
        <dbReference type="ARBA" id="ARBA00010333"/>
    </source>
</evidence>
<proteinExistence type="inferred from homology"/>
<evidence type="ECO:0000313" key="8">
    <source>
        <dbReference type="Proteomes" id="UP001236415"/>
    </source>
</evidence>
<evidence type="ECO:0000256" key="4">
    <source>
        <dbReference type="RuleBase" id="RU003744"/>
    </source>
</evidence>
<protein>
    <submittedName>
        <fullName evidence="7">Transporter substrate-binding domain-containing protein</fullName>
    </submittedName>
</protein>
<feature type="domain" description="Ionotropic glutamate receptor C-terminal" evidence="6">
    <location>
        <begin position="40"/>
        <end position="261"/>
    </location>
</feature>
<dbReference type="InterPro" id="IPR018313">
    <property type="entry name" value="SBP_3_CS"/>
</dbReference>
<evidence type="ECO:0000259" key="6">
    <source>
        <dbReference type="SMART" id="SM00079"/>
    </source>
</evidence>
<evidence type="ECO:0000256" key="2">
    <source>
        <dbReference type="ARBA" id="ARBA00022448"/>
    </source>
</evidence>
<dbReference type="SMART" id="SM00079">
    <property type="entry name" value="PBPe"/>
    <property type="match status" value="1"/>
</dbReference>
<dbReference type="Gene3D" id="3.40.190.10">
    <property type="entry name" value="Periplasmic binding protein-like II"/>
    <property type="match status" value="2"/>
</dbReference>
<dbReference type="SUPFAM" id="SSF53850">
    <property type="entry name" value="Periplasmic binding protein-like II"/>
    <property type="match status" value="1"/>
</dbReference>
<dbReference type="InterPro" id="IPR001320">
    <property type="entry name" value="Iontro_rcpt_C"/>
</dbReference>
<evidence type="ECO:0000256" key="3">
    <source>
        <dbReference type="ARBA" id="ARBA00022729"/>
    </source>
</evidence>